<dbReference type="AlphaFoldDB" id="A0AB37UE03"/>
<proteinExistence type="predicted"/>
<gene>
    <name evidence="1" type="ORF">DSM107010_48900</name>
</gene>
<accession>A0AB37UE03</accession>
<evidence type="ECO:0000313" key="1">
    <source>
        <dbReference type="EMBL" id="RUT08018.1"/>
    </source>
</evidence>
<reference evidence="1 2" key="1">
    <citation type="journal article" date="2019" name="Genome Biol. Evol.">
        <title>Day and night: Metabolic profiles and evolutionary relationships of six axenic non-marine cyanobacteria.</title>
        <authorList>
            <person name="Will S.E."/>
            <person name="Henke P."/>
            <person name="Boedeker C."/>
            <person name="Huang S."/>
            <person name="Brinkmann H."/>
            <person name="Rohde M."/>
            <person name="Jarek M."/>
            <person name="Friedl T."/>
            <person name="Seufert S."/>
            <person name="Schumacher M."/>
            <person name="Overmann J."/>
            <person name="Neumann-Schaal M."/>
            <person name="Petersen J."/>
        </authorList>
    </citation>
    <scope>NUCLEOTIDE SEQUENCE [LARGE SCALE GENOMIC DNA]</scope>
    <source>
        <strain evidence="1 2">SAG 39.79</strain>
    </source>
</reference>
<dbReference type="Proteomes" id="UP000282574">
    <property type="component" value="Unassembled WGS sequence"/>
</dbReference>
<keyword evidence="2" id="KW-1185">Reference proteome</keyword>
<evidence type="ECO:0000313" key="2">
    <source>
        <dbReference type="Proteomes" id="UP000282574"/>
    </source>
</evidence>
<comment type="caution">
    <text evidence="1">The sequence shown here is derived from an EMBL/GenBank/DDBJ whole genome shotgun (WGS) entry which is preliminary data.</text>
</comment>
<dbReference type="RefSeq" id="WP_015152619.1">
    <property type="nucleotide sequence ID" value="NZ_JAVKZF010000002.1"/>
</dbReference>
<organism evidence="1 2">
    <name type="scientific">Chroococcidiopsis cubana SAG 39.79</name>
    <dbReference type="NCBI Taxonomy" id="388085"/>
    <lineage>
        <taxon>Bacteria</taxon>
        <taxon>Bacillati</taxon>
        <taxon>Cyanobacteriota</taxon>
        <taxon>Cyanophyceae</taxon>
        <taxon>Chroococcidiopsidales</taxon>
        <taxon>Chroococcidiopsidaceae</taxon>
        <taxon>Chroococcidiopsis</taxon>
    </lineage>
</organism>
<protein>
    <submittedName>
        <fullName evidence="1">Uncharacterized protein</fullName>
    </submittedName>
</protein>
<dbReference type="EMBL" id="RSCK01000057">
    <property type="protein sequence ID" value="RUT08018.1"/>
    <property type="molecule type" value="Genomic_DNA"/>
</dbReference>
<name>A0AB37UE03_9CYAN</name>
<sequence>MRRLRSLYPLKSLGLEFWLPLPILAIAFWSGGAAIADKILQRSYYVTTPIQANAQVQEQPTKVILSIGVEIKYHQGFSKVKVKTANSALKKLEFEFPFTEVSQIEVALSRELGLSLEQIQKTVHYQVDFR</sequence>